<protein>
    <recommendedName>
        <fullName evidence="4">NADH dehydrogenase [ubiquinone] 1 alpha subcomplex subunit 1</fullName>
    </recommendedName>
</protein>
<evidence type="ECO:0000256" key="6">
    <source>
        <dbReference type="ARBA" id="ARBA00022660"/>
    </source>
</evidence>
<gene>
    <name evidence="14" type="ORF">GNLVRS02_ARAD1C25256g</name>
</gene>
<dbReference type="GO" id="GO:0005743">
    <property type="term" value="C:mitochondrial inner membrane"/>
    <property type="evidence" value="ECO:0007669"/>
    <property type="project" value="UniProtKB-SubCell"/>
</dbReference>
<evidence type="ECO:0000256" key="2">
    <source>
        <dbReference type="ARBA" id="ARBA00004298"/>
    </source>
</evidence>
<reference evidence="14" key="2">
    <citation type="submission" date="2014-06" db="EMBL/GenBank/DDBJ databases">
        <title>The complete genome of Blastobotrys (Arxula) adeninivorans LS3 - a yeast of biotechnological interest.</title>
        <authorList>
            <person name="Kunze G."/>
            <person name="Gaillardin C."/>
            <person name="Czernicka M."/>
            <person name="Durrens P."/>
            <person name="Martin T."/>
            <person name="Boer E."/>
            <person name="Gabaldon T."/>
            <person name="Cruz J."/>
            <person name="Talla E."/>
            <person name="Marck C."/>
            <person name="Goffeau A."/>
            <person name="Barbe V."/>
            <person name="Baret P."/>
            <person name="Baronian K."/>
            <person name="Beier S."/>
            <person name="Bleykasten C."/>
            <person name="Bode R."/>
            <person name="Casaregola S."/>
            <person name="Despons L."/>
            <person name="Fairhead C."/>
            <person name="Giersberg M."/>
            <person name="Gierski P."/>
            <person name="Hahnel U."/>
            <person name="Hartmann A."/>
            <person name="Jankowska D."/>
            <person name="Jubin C."/>
            <person name="Jung P."/>
            <person name="Lafontaine I."/>
            <person name="Leh-Louis V."/>
            <person name="Lemaire M."/>
            <person name="Marcet-Houben M."/>
            <person name="Mascher M."/>
            <person name="Morel G."/>
            <person name="Richard G.-F."/>
            <person name="Riechen J."/>
            <person name="Sacerdot C."/>
            <person name="Sarkar A."/>
            <person name="Savel G."/>
            <person name="Schacherer J."/>
            <person name="Sherman D."/>
            <person name="Straub M.-L."/>
            <person name="Stein N."/>
            <person name="Thierry A."/>
            <person name="Trautwein-Schult A."/>
            <person name="Westhof E."/>
            <person name="Worch S."/>
            <person name="Dujon B."/>
            <person name="Souciet J.-L."/>
            <person name="Wincker P."/>
            <person name="Scholz U."/>
            <person name="Neuveglise N."/>
        </authorList>
    </citation>
    <scope>NUCLEOTIDE SEQUENCE</scope>
    <source>
        <strain evidence="14">LS3</strain>
    </source>
</reference>
<dbReference type="PANTHER" id="PTHR17098">
    <property type="entry name" value="NADH-UBIQUINONE OXIDOREDUCTASE MWFE SUBUNIT"/>
    <property type="match status" value="1"/>
</dbReference>
<accession>A0A060T722</accession>
<feature type="transmembrane region" description="Helical" evidence="13">
    <location>
        <begin position="6"/>
        <end position="27"/>
    </location>
</feature>
<keyword evidence="9" id="KW-0249">Electron transport</keyword>
<dbReference type="Pfam" id="PF15879">
    <property type="entry name" value="MWFE"/>
    <property type="match status" value="1"/>
</dbReference>
<dbReference type="PhylomeDB" id="A0A060T722"/>
<organism evidence="14">
    <name type="scientific">Blastobotrys adeninivorans</name>
    <name type="common">Yeast</name>
    <name type="synonym">Arxula adeninivorans</name>
    <dbReference type="NCBI Taxonomy" id="409370"/>
    <lineage>
        <taxon>Eukaryota</taxon>
        <taxon>Fungi</taxon>
        <taxon>Dikarya</taxon>
        <taxon>Ascomycota</taxon>
        <taxon>Saccharomycotina</taxon>
        <taxon>Dipodascomycetes</taxon>
        <taxon>Dipodascales</taxon>
        <taxon>Trichomonascaceae</taxon>
        <taxon>Blastobotrys</taxon>
    </lineage>
</organism>
<keyword evidence="10 13" id="KW-1133">Transmembrane helix</keyword>
<comment type="function">
    <text evidence="1">Accessory subunit of the mitochondrial membrane respiratory chain NADH dehydrogenase (Complex I), that is believed not to be involved in catalysis. Complex I functions in the transfer of electrons from NADH to the respiratory chain. The immediate electron acceptor for the enzyme is believed to be ubiquinone.</text>
</comment>
<comment type="subcellular location">
    <subcellularLocation>
        <location evidence="2">Mitochondrion inner membrane</location>
        <topology evidence="2">Single-pass membrane protein</topology>
        <orientation evidence="2">Matrix side</orientation>
    </subcellularLocation>
</comment>
<evidence type="ECO:0000256" key="3">
    <source>
        <dbReference type="ARBA" id="ARBA00009960"/>
    </source>
</evidence>
<evidence type="ECO:0000256" key="1">
    <source>
        <dbReference type="ARBA" id="ARBA00003195"/>
    </source>
</evidence>
<keyword evidence="6" id="KW-0679">Respiratory chain</keyword>
<keyword evidence="8" id="KW-0999">Mitochondrion inner membrane</keyword>
<proteinExistence type="inferred from homology"/>
<keyword evidence="7 13" id="KW-0812">Transmembrane</keyword>
<dbReference type="InterPro" id="IPR017384">
    <property type="entry name" value="NADH_Ub_cplx-1_asu_su-1"/>
</dbReference>
<evidence type="ECO:0000256" key="4">
    <source>
        <dbReference type="ARBA" id="ARBA00016392"/>
    </source>
</evidence>
<evidence type="ECO:0000256" key="7">
    <source>
        <dbReference type="ARBA" id="ARBA00022692"/>
    </source>
</evidence>
<keyword evidence="11" id="KW-0496">Mitochondrion</keyword>
<sequence length="84" mass="9678">MIPFEGLLPYAVIFGLISVAGGGLSALHSIKNNGKRDRYNLDQWERQMLQRDFRLTGKYREQSDKAIAPDSFKTSSWWKAEKPF</sequence>
<evidence type="ECO:0000256" key="13">
    <source>
        <dbReference type="SAM" id="Phobius"/>
    </source>
</evidence>
<evidence type="ECO:0000256" key="12">
    <source>
        <dbReference type="ARBA" id="ARBA00023136"/>
    </source>
</evidence>
<dbReference type="AlphaFoldDB" id="A0A060T722"/>
<keyword evidence="5" id="KW-0813">Transport</keyword>
<evidence type="ECO:0000256" key="5">
    <source>
        <dbReference type="ARBA" id="ARBA00022448"/>
    </source>
</evidence>
<evidence type="ECO:0000256" key="8">
    <source>
        <dbReference type="ARBA" id="ARBA00022792"/>
    </source>
</evidence>
<keyword evidence="12 13" id="KW-0472">Membrane</keyword>
<evidence type="ECO:0000313" key="14">
    <source>
        <dbReference type="EMBL" id="CDP34996.1"/>
    </source>
</evidence>
<reference evidence="14" key="1">
    <citation type="submission" date="2014-02" db="EMBL/GenBank/DDBJ databases">
        <authorList>
            <person name="Genoscope - CEA"/>
        </authorList>
    </citation>
    <scope>NUCLEOTIDE SEQUENCE</scope>
    <source>
        <strain evidence="14">LS3</strain>
    </source>
</reference>
<evidence type="ECO:0000256" key="11">
    <source>
        <dbReference type="ARBA" id="ARBA00023128"/>
    </source>
</evidence>
<name>A0A060T722_BLAAD</name>
<evidence type="ECO:0000256" key="10">
    <source>
        <dbReference type="ARBA" id="ARBA00022989"/>
    </source>
</evidence>
<dbReference type="EMBL" id="HG937693">
    <property type="protein sequence ID" value="CDP34996.1"/>
    <property type="molecule type" value="Genomic_DNA"/>
</dbReference>
<comment type="similarity">
    <text evidence="3">Belongs to the complex I NDUFA1 subunit family.</text>
</comment>
<evidence type="ECO:0000256" key="9">
    <source>
        <dbReference type="ARBA" id="ARBA00022982"/>
    </source>
</evidence>
<dbReference type="PANTHER" id="PTHR17098:SF2">
    <property type="entry name" value="NADH DEHYDROGENASE [UBIQUINONE] 1 ALPHA SUBCOMPLEX SUBUNIT 1"/>
    <property type="match status" value="1"/>
</dbReference>